<dbReference type="AlphaFoldDB" id="A0A8T8SBE2"/>
<comment type="caution">
    <text evidence="1">The sequence shown here is derived from an EMBL/GenBank/DDBJ whole genome shotgun (WGS) entry which is preliminary data.</text>
</comment>
<dbReference type="EMBL" id="LWDF02002147">
    <property type="protein sequence ID" value="KAE8236595.1"/>
    <property type="molecule type" value="Genomic_DNA"/>
</dbReference>
<evidence type="ECO:0000313" key="1">
    <source>
        <dbReference type="EMBL" id="KAE8236595.1"/>
    </source>
</evidence>
<proteinExistence type="predicted"/>
<accession>A0A8T8SBE2</accession>
<reference evidence="1" key="2">
    <citation type="journal article" date="2019" name="IMA Fungus">
        <title>Genome sequencing and comparison of five Tilletia species to identify candidate genes for the detection of regulated species infecting wheat.</title>
        <authorList>
            <person name="Nguyen H.D.T."/>
            <person name="Sultana T."/>
            <person name="Kesanakurti P."/>
            <person name="Hambleton S."/>
        </authorList>
    </citation>
    <scope>NUCLEOTIDE SEQUENCE</scope>
    <source>
        <strain evidence="1">DAOMC 236416</strain>
    </source>
</reference>
<sequence length="112" mass="12252">VPIDHKSTTLHTDNGSSFLTGRRKCRLSVVAPYSSRDMRKDISEEVGAGSPLIKAPGKGNTVGCVVGLRAWRIPRAATDQAARSRYTGTGRVTALFLRGEESRYRLARYVSD</sequence>
<organism evidence="1 2">
    <name type="scientific">Tilletia indica</name>
    <dbReference type="NCBI Taxonomy" id="43049"/>
    <lineage>
        <taxon>Eukaryota</taxon>
        <taxon>Fungi</taxon>
        <taxon>Dikarya</taxon>
        <taxon>Basidiomycota</taxon>
        <taxon>Ustilaginomycotina</taxon>
        <taxon>Exobasidiomycetes</taxon>
        <taxon>Tilletiales</taxon>
        <taxon>Tilletiaceae</taxon>
        <taxon>Tilletia</taxon>
    </lineage>
</organism>
<keyword evidence="2" id="KW-1185">Reference proteome</keyword>
<name>A0A8T8SBE2_9BASI</name>
<gene>
    <name evidence="1" type="ORF">A4X13_0g9097</name>
</gene>
<dbReference type="Proteomes" id="UP000077521">
    <property type="component" value="Unassembled WGS sequence"/>
</dbReference>
<reference evidence="1" key="1">
    <citation type="submission" date="2016-04" db="EMBL/GenBank/DDBJ databases">
        <authorList>
            <person name="Nguyen H.D."/>
            <person name="Samba Siva P."/>
            <person name="Cullis J."/>
            <person name="Levesque C.A."/>
            <person name="Hambleton S."/>
        </authorList>
    </citation>
    <scope>NUCLEOTIDE SEQUENCE</scope>
    <source>
        <strain evidence="1">DAOMC 236416</strain>
    </source>
</reference>
<feature type="non-terminal residue" evidence="1">
    <location>
        <position position="1"/>
    </location>
</feature>
<protein>
    <submittedName>
        <fullName evidence="1">Uncharacterized protein</fullName>
    </submittedName>
</protein>
<evidence type="ECO:0000313" key="2">
    <source>
        <dbReference type="Proteomes" id="UP000077521"/>
    </source>
</evidence>